<dbReference type="Proteomes" id="UP000318288">
    <property type="component" value="Unassembled WGS sequence"/>
</dbReference>
<evidence type="ECO:0000313" key="1">
    <source>
        <dbReference type="EMBL" id="TWU44663.1"/>
    </source>
</evidence>
<keyword evidence="2" id="KW-1185">Reference proteome</keyword>
<dbReference type="EMBL" id="SJPW01000010">
    <property type="protein sequence ID" value="TWU44663.1"/>
    <property type="molecule type" value="Genomic_DNA"/>
</dbReference>
<organism evidence="1 2">
    <name type="scientific">Rubripirellula tenax</name>
    <dbReference type="NCBI Taxonomy" id="2528015"/>
    <lineage>
        <taxon>Bacteria</taxon>
        <taxon>Pseudomonadati</taxon>
        <taxon>Planctomycetota</taxon>
        <taxon>Planctomycetia</taxon>
        <taxon>Pirellulales</taxon>
        <taxon>Pirellulaceae</taxon>
        <taxon>Rubripirellula</taxon>
    </lineage>
</organism>
<name>A0A5C6E4S3_9BACT</name>
<reference evidence="1 2" key="1">
    <citation type="submission" date="2019-02" db="EMBL/GenBank/DDBJ databases">
        <title>Deep-cultivation of Planctomycetes and their phenomic and genomic characterization uncovers novel biology.</title>
        <authorList>
            <person name="Wiegand S."/>
            <person name="Jogler M."/>
            <person name="Boedeker C."/>
            <person name="Pinto D."/>
            <person name="Vollmers J."/>
            <person name="Rivas-Marin E."/>
            <person name="Kohn T."/>
            <person name="Peeters S.H."/>
            <person name="Heuer A."/>
            <person name="Rast P."/>
            <person name="Oberbeckmann S."/>
            <person name="Bunk B."/>
            <person name="Jeske O."/>
            <person name="Meyerdierks A."/>
            <person name="Storesund J.E."/>
            <person name="Kallscheuer N."/>
            <person name="Luecker S."/>
            <person name="Lage O.M."/>
            <person name="Pohl T."/>
            <person name="Merkel B.J."/>
            <person name="Hornburger P."/>
            <person name="Mueller R.-W."/>
            <person name="Bruemmer F."/>
            <person name="Labrenz M."/>
            <person name="Spormann A.M."/>
            <person name="Op Den Camp H."/>
            <person name="Overmann J."/>
            <person name="Amann R."/>
            <person name="Jetten M.S.M."/>
            <person name="Mascher T."/>
            <person name="Medema M.H."/>
            <person name="Devos D.P."/>
            <person name="Kaster A.-K."/>
            <person name="Ovreas L."/>
            <person name="Rohde M."/>
            <person name="Galperin M.Y."/>
            <person name="Jogler C."/>
        </authorList>
    </citation>
    <scope>NUCLEOTIDE SEQUENCE [LARGE SCALE GENOMIC DNA]</scope>
    <source>
        <strain evidence="1 2">Poly51</strain>
    </source>
</reference>
<dbReference type="AlphaFoldDB" id="A0A5C6E4S3"/>
<evidence type="ECO:0000313" key="2">
    <source>
        <dbReference type="Proteomes" id="UP000318288"/>
    </source>
</evidence>
<dbReference type="OrthoDB" id="9829179at2"/>
<gene>
    <name evidence="1" type="ORF">Poly51_59320</name>
</gene>
<accession>A0A5C6E4S3</accession>
<protein>
    <submittedName>
        <fullName evidence="1">Uncharacterized protein</fullName>
    </submittedName>
</protein>
<comment type="caution">
    <text evidence="1">The sequence shown here is derived from an EMBL/GenBank/DDBJ whole genome shotgun (WGS) entry which is preliminary data.</text>
</comment>
<dbReference type="RefSeq" id="WP_146462324.1">
    <property type="nucleotide sequence ID" value="NZ_SJPW01000010.1"/>
</dbReference>
<sequence length="109" mass="12618">MADLTRFNAQQLAEFDREVQEFRAWYLEATPDDRSEFRSWLEDLAPIAIRQPSSLAFTLLCRVNNYQTDDEGNEVYNGVVWLTPKAMLGAITAWDAGDEFLPSHWMETL</sequence>
<proteinExistence type="predicted"/>